<dbReference type="AlphaFoldDB" id="A0AAD5VJI2"/>
<evidence type="ECO:0000313" key="2">
    <source>
        <dbReference type="EMBL" id="KAJ3552978.1"/>
    </source>
</evidence>
<reference evidence="2" key="1">
    <citation type="submission" date="2022-07" db="EMBL/GenBank/DDBJ databases">
        <title>Genome Sequence of Leucocoprinus birnbaumii.</title>
        <authorList>
            <person name="Buettner E."/>
        </authorList>
    </citation>
    <scope>NUCLEOTIDE SEQUENCE</scope>
    <source>
        <strain evidence="2">VT141</strain>
    </source>
</reference>
<dbReference type="EMBL" id="JANIEX010001976">
    <property type="protein sequence ID" value="KAJ3552978.1"/>
    <property type="molecule type" value="Genomic_DNA"/>
</dbReference>
<gene>
    <name evidence="2" type="ORF">NP233_g12750</name>
</gene>
<name>A0AAD5VJI2_9AGAR</name>
<protein>
    <submittedName>
        <fullName evidence="2">Uncharacterized protein</fullName>
    </submittedName>
</protein>
<keyword evidence="3" id="KW-1185">Reference proteome</keyword>
<evidence type="ECO:0000313" key="3">
    <source>
        <dbReference type="Proteomes" id="UP001213000"/>
    </source>
</evidence>
<sequence length="136" mass="14231">MPIQDNGQGPGAWEAATAFFVEIVQESHTQATGSECGNLSTPNVEMTDDGEAQVLGPLGNDMGVGLALNEVQPQADEELSQDNDNAEGGGDAGDDQKDTCWKAPSVSKATEAHKKIKKILFPPCGTGNGYKACHLD</sequence>
<proteinExistence type="predicted"/>
<organism evidence="2 3">
    <name type="scientific">Leucocoprinus birnbaumii</name>
    <dbReference type="NCBI Taxonomy" id="56174"/>
    <lineage>
        <taxon>Eukaryota</taxon>
        <taxon>Fungi</taxon>
        <taxon>Dikarya</taxon>
        <taxon>Basidiomycota</taxon>
        <taxon>Agaricomycotina</taxon>
        <taxon>Agaricomycetes</taxon>
        <taxon>Agaricomycetidae</taxon>
        <taxon>Agaricales</taxon>
        <taxon>Agaricineae</taxon>
        <taxon>Agaricaceae</taxon>
        <taxon>Leucocoprinus</taxon>
    </lineage>
</organism>
<dbReference type="Proteomes" id="UP001213000">
    <property type="component" value="Unassembled WGS sequence"/>
</dbReference>
<feature type="compositionally biased region" description="Acidic residues" evidence="1">
    <location>
        <begin position="75"/>
        <end position="85"/>
    </location>
</feature>
<accession>A0AAD5VJI2</accession>
<evidence type="ECO:0000256" key="1">
    <source>
        <dbReference type="SAM" id="MobiDB-lite"/>
    </source>
</evidence>
<feature type="region of interest" description="Disordered" evidence="1">
    <location>
        <begin position="70"/>
        <end position="100"/>
    </location>
</feature>
<comment type="caution">
    <text evidence="2">The sequence shown here is derived from an EMBL/GenBank/DDBJ whole genome shotgun (WGS) entry which is preliminary data.</text>
</comment>